<feature type="domain" description="PH" evidence="2">
    <location>
        <begin position="1"/>
        <end position="50"/>
    </location>
</feature>
<proteinExistence type="predicted"/>
<dbReference type="EMBL" id="VIIS01000095">
    <property type="protein sequence ID" value="KAF0313392.1"/>
    <property type="molecule type" value="Genomic_DNA"/>
</dbReference>
<evidence type="ECO:0000256" key="1">
    <source>
        <dbReference type="SAM" id="MobiDB-lite"/>
    </source>
</evidence>
<protein>
    <recommendedName>
        <fullName evidence="2">PH domain-containing protein</fullName>
    </recommendedName>
</protein>
<dbReference type="AlphaFoldDB" id="A0A6A4XFR1"/>
<comment type="caution">
    <text evidence="3">The sequence shown here is derived from an EMBL/GenBank/DDBJ whole genome shotgun (WGS) entry which is preliminary data.</text>
</comment>
<dbReference type="PROSITE" id="PS50003">
    <property type="entry name" value="PH_DOMAIN"/>
    <property type="match status" value="1"/>
</dbReference>
<keyword evidence="4" id="KW-1185">Reference proteome</keyword>
<organism evidence="3 4">
    <name type="scientific">Amphibalanus amphitrite</name>
    <name type="common">Striped barnacle</name>
    <name type="synonym">Balanus amphitrite</name>
    <dbReference type="NCBI Taxonomy" id="1232801"/>
    <lineage>
        <taxon>Eukaryota</taxon>
        <taxon>Metazoa</taxon>
        <taxon>Ecdysozoa</taxon>
        <taxon>Arthropoda</taxon>
        <taxon>Crustacea</taxon>
        <taxon>Multicrustacea</taxon>
        <taxon>Cirripedia</taxon>
        <taxon>Thoracica</taxon>
        <taxon>Thoracicalcarea</taxon>
        <taxon>Balanomorpha</taxon>
        <taxon>Balanoidea</taxon>
        <taxon>Balanidae</taxon>
        <taxon>Amphibalaninae</taxon>
        <taxon>Amphibalanus</taxon>
    </lineage>
</organism>
<gene>
    <name evidence="3" type="ORF">FJT64_016050</name>
</gene>
<dbReference type="OrthoDB" id="5817051at2759"/>
<feature type="region of interest" description="Disordered" evidence="1">
    <location>
        <begin position="92"/>
        <end position="117"/>
    </location>
</feature>
<reference evidence="3 4" key="1">
    <citation type="submission" date="2019-07" db="EMBL/GenBank/DDBJ databases">
        <title>Draft genome assembly of a fouling barnacle, Amphibalanus amphitrite (Darwin, 1854): The first reference genome for Thecostraca.</title>
        <authorList>
            <person name="Kim W."/>
        </authorList>
    </citation>
    <scope>NUCLEOTIDE SEQUENCE [LARGE SCALE GENOMIC DNA]</scope>
    <source>
        <strain evidence="3">SNU_AA5</strain>
        <tissue evidence="3">Soma without cirri and trophi</tissue>
    </source>
</reference>
<name>A0A6A4XFR1_AMPAM</name>
<dbReference type="Proteomes" id="UP000440578">
    <property type="component" value="Unassembled WGS sequence"/>
</dbReference>
<accession>A0A6A4XFR1</accession>
<evidence type="ECO:0000313" key="3">
    <source>
        <dbReference type="EMBL" id="KAF0313392.1"/>
    </source>
</evidence>
<evidence type="ECO:0000313" key="4">
    <source>
        <dbReference type="Proteomes" id="UP000440578"/>
    </source>
</evidence>
<evidence type="ECO:0000259" key="2">
    <source>
        <dbReference type="PROSITE" id="PS50003"/>
    </source>
</evidence>
<dbReference type="InterPro" id="IPR001849">
    <property type="entry name" value="PH_domain"/>
</dbReference>
<sequence>MEDTEIVTSPERPLEITVRPDRGDRPELLLRLPTERDADVWLKAMETSVTGSRLWRRAGEQSMTMLTPSARLSSMNTRPRLRSLYEHISLKDDCSSPELPPPPPPRQRAQSTSGIGSFIRWGSLRSRRKLNS</sequence>